<evidence type="ECO:0000259" key="21">
    <source>
        <dbReference type="Pfam" id="PF08696"/>
    </source>
</evidence>
<evidence type="ECO:0000256" key="14">
    <source>
        <dbReference type="ARBA" id="ARBA00023125"/>
    </source>
</evidence>
<comment type="catalytic activity">
    <reaction evidence="18 19">
        <text>ATP + H2O = ADP + phosphate + H(+)</text>
        <dbReference type="Rhea" id="RHEA:13065"/>
        <dbReference type="ChEBI" id="CHEBI:15377"/>
        <dbReference type="ChEBI" id="CHEBI:15378"/>
        <dbReference type="ChEBI" id="CHEBI:30616"/>
        <dbReference type="ChEBI" id="CHEBI:43474"/>
        <dbReference type="ChEBI" id="CHEBI:456216"/>
        <dbReference type="EC" id="3.6.4.12"/>
    </reaction>
</comment>
<dbReference type="GO" id="GO:0017108">
    <property type="term" value="F:5'-flap endonuclease activity"/>
    <property type="evidence" value="ECO:0007669"/>
    <property type="project" value="UniProtKB-UniRule"/>
</dbReference>
<comment type="cofactor">
    <cofactor evidence="1">
        <name>[4Fe-4S] cluster</name>
        <dbReference type="ChEBI" id="CHEBI:49883"/>
    </cofactor>
</comment>
<dbReference type="GO" id="GO:0017116">
    <property type="term" value="F:single-stranded DNA helicase activity"/>
    <property type="evidence" value="ECO:0007669"/>
    <property type="project" value="UniProtKB-UniRule"/>
</dbReference>
<dbReference type="GO" id="GO:0006281">
    <property type="term" value="P:DNA repair"/>
    <property type="evidence" value="ECO:0007669"/>
    <property type="project" value="UniProtKB-KW"/>
</dbReference>
<keyword evidence="25" id="KW-1185">Reference proteome</keyword>
<evidence type="ECO:0000259" key="22">
    <source>
        <dbReference type="Pfam" id="PF13086"/>
    </source>
</evidence>
<comment type="function">
    <text evidence="19">Key enzyme involved in DNA replication and DNA repair. Involved in Okazaki fragments processing by cleaving long flaps that escape FEN1: flaps that are longer than 27 nucleotides are coated by replication protein A complex (RPA), leading to recruit DNA2 which cleaves the flap until it is too short to bind RPA and becomes a substrate for FEN1. Also involved in 5'-end resection of DNA during double-strand break (DSB) repair by mediating the cleavage of 5'-ssDNA.</text>
</comment>
<evidence type="ECO:0000256" key="16">
    <source>
        <dbReference type="ARBA" id="ARBA00023242"/>
    </source>
</evidence>
<feature type="region of interest" description="Disordered" evidence="20">
    <location>
        <begin position="307"/>
        <end position="354"/>
    </location>
</feature>
<keyword evidence="14 19" id="KW-0238">DNA-binding</keyword>
<dbReference type="InterPro" id="IPR014808">
    <property type="entry name" value="DNA_replication_fac_Dna2_N"/>
</dbReference>
<dbReference type="GO" id="GO:0033567">
    <property type="term" value="P:DNA replication, Okazaki fragment processing"/>
    <property type="evidence" value="ECO:0007669"/>
    <property type="project" value="UniProtKB-UniRule"/>
</dbReference>
<dbReference type="PANTHER" id="PTHR10887">
    <property type="entry name" value="DNA2/NAM7 HELICASE FAMILY"/>
    <property type="match status" value="1"/>
</dbReference>
<dbReference type="GO" id="GO:0005694">
    <property type="term" value="C:chromosome"/>
    <property type="evidence" value="ECO:0007669"/>
    <property type="project" value="UniProtKB-SubCell"/>
</dbReference>
<keyword evidence="7 19" id="KW-0547">Nucleotide-binding</keyword>
<keyword evidence="5 19" id="KW-0540">Nuclease</keyword>
<feature type="domain" description="DNA replication factor Dna2 N-terminal" evidence="21">
    <location>
        <begin position="399"/>
        <end position="530"/>
    </location>
</feature>
<dbReference type="GO" id="GO:0005737">
    <property type="term" value="C:cytoplasm"/>
    <property type="evidence" value="ECO:0007669"/>
    <property type="project" value="TreeGrafter"/>
</dbReference>
<dbReference type="InterPro" id="IPR047187">
    <property type="entry name" value="SF1_C_Upf1"/>
</dbReference>
<evidence type="ECO:0000259" key="23">
    <source>
        <dbReference type="Pfam" id="PF13087"/>
    </source>
</evidence>
<keyword evidence="4 19" id="KW-0235">DNA replication</keyword>
<dbReference type="WBParaSite" id="SSLN_0000329301-mRNA-1">
    <property type="protein sequence ID" value="SSLN_0000329301-mRNA-1"/>
    <property type="gene ID" value="SSLN_0000329301"/>
</dbReference>
<evidence type="ECO:0000256" key="18">
    <source>
        <dbReference type="ARBA" id="ARBA00047995"/>
    </source>
</evidence>
<dbReference type="InterPro" id="IPR041677">
    <property type="entry name" value="DNA2/NAM7_AAA_11"/>
</dbReference>
<dbReference type="InterPro" id="IPR045055">
    <property type="entry name" value="DNA2/NAM7-like"/>
</dbReference>
<evidence type="ECO:0000256" key="20">
    <source>
        <dbReference type="SAM" id="MobiDB-lite"/>
    </source>
</evidence>
<dbReference type="InterPro" id="IPR011604">
    <property type="entry name" value="PDDEXK-like_dom_sf"/>
</dbReference>
<dbReference type="EC" id="3.6.4.12" evidence="19"/>
<dbReference type="PANTHER" id="PTHR10887:SF433">
    <property type="entry name" value="DNA REPLICATION ATP-DEPENDENT HELICASE_NUCLEASE DNA2"/>
    <property type="match status" value="1"/>
</dbReference>
<keyword evidence="15 19" id="KW-0234">DNA repair</keyword>
<dbReference type="GO" id="GO:0051539">
    <property type="term" value="F:4 iron, 4 sulfur cluster binding"/>
    <property type="evidence" value="ECO:0007669"/>
    <property type="project" value="UniProtKB-UniRule"/>
</dbReference>
<comment type="similarity">
    <text evidence="2 19">Belongs to the DNA2/NAM7 helicase family.</text>
</comment>
<dbReference type="Pfam" id="PF13087">
    <property type="entry name" value="AAA_12"/>
    <property type="match status" value="2"/>
</dbReference>
<evidence type="ECO:0000256" key="17">
    <source>
        <dbReference type="ARBA" id="ARBA00023268"/>
    </source>
</evidence>
<evidence type="ECO:0000256" key="9">
    <source>
        <dbReference type="ARBA" id="ARBA00022801"/>
    </source>
</evidence>
<keyword evidence="8 19" id="KW-0227">DNA damage</keyword>
<keyword evidence="11 19" id="KW-0067">ATP-binding</keyword>
<evidence type="ECO:0000256" key="19">
    <source>
        <dbReference type="RuleBase" id="RU367041"/>
    </source>
</evidence>
<gene>
    <name evidence="24" type="ORF">SSLN_LOCUS3193</name>
</gene>
<dbReference type="InterPro" id="IPR041679">
    <property type="entry name" value="DNA2/NAM7-like_C"/>
</dbReference>
<dbReference type="EC" id="3.1.-.-" evidence="19"/>
<feature type="domain" description="DNA2/NAM7 helicase helicase" evidence="22">
    <location>
        <begin position="886"/>
        <end position="984"/>
    </location>
</feature>
<evidence type="ECO:0000256" key="6">
    <source>
        <dbReference type="ARBA" id="ARBA00022723"/>
    </source>
</evidence>
<evidence type="ECO:0000256" key="10">
    <source>
        <dbReference type="ARBA" id="ARBA00022806"/>
    </source>
</evidence>
<keyword evidence="3 19" id="KW-0004">4Fe-4S</keyword>
<keyword evidence="6 19" id="KW-0479">Metal-binding</keyword>
<keyword evidence="17 19" id="KW-0511">Multifunctional enzyme</keyword>
<reference evidence="26" key="1">
    <citation type="submission" date="2016-06" db="UniProtKB">
        <authorList>
            <consortium name="WormBaseParasite"/>
        </authorList>
    </citation>
    <scope>IDENTIFICATION</scope>
</reference>
<keyword evidence="16 19" id="KW-0539">Nucleus</keyword>
<evidence type="ECO:0000256" key="7">
    <source>
        <dbReference type="ARBA" id="ARBA00022741"/>
    </source>
</evidence>
<feature type="domain" description="DNA2/NAM7 helicase-like C-terminal" evidence="23">
    <location>
        <begin position="1249"/>
        <end position="1299"/>
    </location>
</feature>
<dbReference type="GO" id="GO:0046872">
    <property type="term" value="F:metal ion binding"/>
    <property type="evidence" value="ECO:0007669"/>
    <property type="project" value="UniProtKB-UniRule"/>
</dbReference>
<feature type="domain" description="DNA2/NAM7 helicase helicase" evidence="22">
    <location>
        <begin position="995"/>
        <end position="1080"/>
    </location>
</feature>
<name>A0A183SG45_SCHSO</name>
<organism evidence="26">
    <name type="scientific">Schistocephalus solidus</name>
    <name type="common">Tapeworm</name>
    <dbReference type="NCBI Taxonomy" id="70667"/>
    <lineage>
        <taxon>Eukaryota</taxon>
        <taxon>Metazoa</taxon>
        <taxon>Spiralia</taxon>
        <taxon>Lophotrochozoa</taxon>
        <taxon>Platyhelminthes</taxon>
        <taxon>Cestoda</taxon>
        <taxon>Eucestoda</taxon>
        <taxon>Diphyllobothriidea</taxon>
        <taxon>Diphyllobothriidae</taxon>
        <taxon>Schistocephalus</taxon>
    </lineage>
</organism>
<evidence type="ECO:0000256" key="13">
    <source>
        <dbReference type="ARBA" id="ARBA00023014"/>
    </source>
</evidence>
<sequence>MAWVGGSSGAEGCHGSPRQRILSEFYTCSKVSSFPVGDAPLSSSSATASADWIILDTPPASRPFAASSSSKRLTGRPALGPLVVPGIENVPGTLPVPVKLTPRQHKAPRRSSFLVRRHELATEKRLAEAMRTGQPMAPLSRDGNYDGLNYAPVEQNASSASPIQVAASQRARKMALAASGGLPAKRTRLNQVTSPQAVTDSMAASETASQGERSFVFEDDSPLILRKTPLPLLLPTAKLDTQELDTLDDILNEDPARRVLEPPRAYSLLPKSLSKPVNFPPGPAGSPKLPLDKENINLLDDLVHAPAVGVQSKNKQKDLPRSSNPSLLQTSVTRNSKGEKEAETTSPSLPQERSYMSDNSLIDAALSDWSGTSSDGQALKLSLDVCGVRTGGKLKIEAELSGTWADTPVKVGDIVNLVPSYSSASTQAFNCQRLWRLSDSDTTQSEESQPPALFVLHPDLLLSGTTVVGSLTCPRRSVLQQFWASGGDCVQASETAPSGNSGSVTPTSPAGQVMLIGTVVHEVFQKVKTKASALRTVCNKSRQVIPTLLDVLDIEENLWIPKLGVKGKIDMTVSCSLAGLNLSEESTNHPLMIPFELKTGRPSYSFEHIGQVLLYTLMLADRYRDQQNTSNAMDVGNCGWLVYLREPVDRQNRAIVRPSASSFRGLIDTRNRLAEAIQQVISLEKLRSSTWRPPLPPNIGQMRICSTCPQQLTCGLFLDKPAFGSAASEVENLLRSRCSHLSANHIDFFCLWSRLQLLEHAAATRLDNVVAGIVESGPPSTELTPPGCIRELVVEQTSRSTEPDSDDYIIRFKKNNGSPIQLKAFSVGDFVLVSSDNGRHVGLCLATISGYHVNETDATATTAAFALVDSNASLMISIRCDRSVPLNPCQRTAVLSVLMSKDYTLVEGFPGSGKTETLASLLKCLACLHKKALLVSFTHSAVDNVLTRLTEAHINVLRLGATERVKDVVRPFSLEQNLADHVRCLADQPGSQLVQSLQSAVDFVRQAVESADVVACTALAAGGSTLSHPALAHRTFDVVVVDEATQLLVPTVLGGLLRLQPAGQFVLVGDTKQLPPLVQSSEARAAGFSKSLFSCLLSSALRDMETQLPFDAASDSAEPCGGCLQELTLQYRMNSSILRLANSLFYEGKMKCASEAVAQATLPISAENVTRDSLWLKRALSPELEDSVIFLSTENLRDCHSPPTTSRTKVNDMEIVVVDALVKKLLLLEVDAGDIGLVAPYRAQLEVDAGDIGLVAPYRAQVAALRRVLNDLQNAAKLEVNTVDQYQGRDKSVIIVSFVDCINPLPPSTTSAPGATPNVAYLLASSSGLITNYVYLLAHNRCFNVSY</sequence>
<evidence type="ECO:0000256" key="8">
    <source>
        <dbReference type="ARBA" id="ARBA00022763"/>
    </source>
</evidence>
<protein>
    <recommendedName>
        <fullName evidence="19">DNA replication ATP-dependent helicase/nuclease</fullName>
        <ecNumber evidence="19">3.1.-.-</ecNumber>
        <ecNumber evidence="19">3.6.4.12</ecNumber>
    </recommendedName>
</protein>
<dbReference type="STRING" id="70667.A0A183SG45"/>
<evidence type="ECO:0000313" key="26">
    <source>
        <dbReference type="WBParaSite" id="SSLN_0000329301-mRNA-1"/>
    </source>
</evidence>
<accession>A0A183SG45</accession>
<dbReference type="GO" id="GO:0005634">
    <property type="term" value="C:nucleus"/>
    <property type="evidence" value="ECO:0007669"/>
    <property type="project" value="UniProtKB-SubCell"/>
</dbReference>
<evidence type="ECO:0000256" key="15">
    <source>
        <dbReference type="ARBA" id="ARBA00023204"/>
    </source>
</evidence>
<comment type="subcellular location">
    <subcellularLocation>
        <location evidence="19">Nucleus</location>
    </subcellularLocation>
    <subcellularLocation>
        <location evidence="19">Chromosome</location>
    </subcellularLocation>
</comment>
<dbReference type="GO" id="GO:0003677">
    <property type="term" value="F:DNA binding"/>
    <property type="evidence" value="ECO:0007669"/>
    <property type="project" value="UniProtKB-UniRule"/>
</dbReference>
<evidence type="ECO:0000256" key="3">
    <source>
        <dbReference type="ARBA" id="ARBA00022485"/>
    </source>
</evidence>
<dbReference type="EMBL" id="UYSU01032458">
    <property type="protein sequence ID" value="VDL89578.1"/>
    <property type="molecule type" value="Genomic_DNA"/>
</dbReference>
<dbReference type="GO" id="GO:0071932">
    <property type="term" value="P:replication fork reversal"/>
    <property type="evidence" value="ECO:0007669"/>
    <property type="project" value="TreeGrafter"/>
</dbReference>
<dbReference type="SUPFAM" id="SSF52540">
    <property type="entry name" value="P-loop containing nucleoside triphosphate hydrolases"/>
    <property type="match status" value="1"/>
</dbReference>
<evidence type="ECO:0000256" key="5">
    <source>
        <dbReference type="ARBA" id="ARBA00022722"/>
    </source>
</evidence>
<evidence type="ECO:0000256" key="2">
    <source>
        <dbReference type="ARBA" id="ARBA00007913"/>
    </source>
</evidence>
<dbReference type="Proteomes" id="UP000275846">
    <property type="component" value="Unassembled WGS sequence"/>
</dbReference>
<reference evidence="24 25" key="2">
    <citation type="submission" date="2018-11" db="EMBL/GenBank/DDBJ databases">
        <authorList>
            <consortium name="Pathogen Informatics"/>
        </authorList>
    </citation>
    <scope>NUCLEOTIDE SEQUENCE [LARGE SCALE GENOMIC DNA]</scope>
    <source>
        <strain evidence="24 25">NST_G2</strain>
    </source>
</reference>
<evidence type="ECO:0000313" key="24">
    <source>
        <dbReference type="EMBL" id="VDL89578.1"/>
    </source>
</evidence>
<keyword evidence="12 19" id="KW-0408">Iron</keyword>
<dbReference type="CDD" id="cd18808">
    <property type="entry name" value="SF1_C_Upf1"/>
    <property type="match status" value="1"/>
</dbReference>
<keyword evidence="13 19" id="KW-0411">Iron-sulfur</keyword>
<dbReference type="Pfam" id="PF13086">
    <property type="entry name" value="AAA_11"/>
    <property type="match status" value="2"/>
</dbReference>
<dbReference type="Pfam" id="PF08696">
    <property type="entry name" value="Dna2"/>
    <property type="match status" value="2"/>
</dbReference>
<evidence type="ECO:0000313" key="25">
    <source>
        <dbReference type="Proteomes" id="UP000275846"/>
    </source>
</evidence>
<dbReference type="GO" id="GO:0005524">
    <property type="term" value="F:ATP binding"/>
    <property type="evidence" value="ECO:0007669"/>
    <property type="project" value="UniProtKB-UniRule"/>
</dbReference>
<dbReference type="Gene3D" id="3.90.320.10">
    <property type="match status" value="1"/>
</dbReference>
<evidence type="ECO:0000256" key="1">
    <source>
        <dbReference type="ARBA" id="ARBA00001966"/>
    </source>
</evidence>
<evidence type="ECO:0000256" key="4">
    <source>
        <dbReference type="ARBA" id="ARBA00022705"/>
    </source>
</evidence>
<keyword evidence="10 19" id="KW-0347">Helicase</keyword>
<evidence type="ECO:0000256" key="12">
    <source>
        <dbReference type="ARBA" id="ARBA00023004"/>
    </source>
</evidence>
<evidence type="ECO:0000256" key="11">
    <source>
        <dbReference type="ARBA" id="ARBA00022840"/>
    </source>
</evidence>
<keyword evidence="19" id="KW-0158">Chromosome</keyword>
<feature type="domain" description="DNA replication factor Dna2 N-terminal" evidence="21">
    <location>
        <begin position="547"/>
        <end position="574"/>
    </location>
</feature>
<feature type="compositionally biased region" description="Polar residues" evidence="20">
    <location>
        <begin position="344"/>
        <end position="354"/>
    </location>
</feature>
<dbReference type="InterPro" id="IPR027417">
    <property type="entry name" value="P-loop_NTPase"/>
</dbReference>
<dbReference type="OrthoDB" id="306218at2759"/>
<keyword evidence="9 19" id="KW-0378">Hydrolase</keyword>
<feature type="domain" description="DNA2/NAM7 helicase-like C-terminal" evidence="23">
    <location>
        <begin position="1125"/>
        <end position="1246"/>
    </location>
</feature>
<feature type="compositionally biased region" description="Polar residues" evidence="20">
    <location>
        <begin position="321"/>
        <end position="335"/>
    </location>
</feature>
<dbReference type="Gene3D" id="3.40.50.300">
    <property type="entry name" value="P-loop containing nucleotide triphosphate hydrolases"/>
    <property type="match status" value="3"/>
</dbReference>
<feature type="region of interest" description="Disordered" evidence="20">
    <location>
        <begin position="270"/>
        <end position="292"/>
    </location>
</feature>
<proteinExistence type="inferred from homology"/>